<dbReference type="AlphaFoldDB" id="A0A0F9EIQ9"/>
<accession>A0A0F9EIQ9</accession>
<reference evidence="2" key="1">
    <citation type="journal article" date="2015" name="Nature">
        <title>Complex archaea that bridge the gap between prokaryotes and eukaryotes.</title>
        <authorList>
            <person name="Spang A."/>
            <person name="Saw J.H."/>
            <person name="Jorgensen S.L."/>
            <person name="Zaremba-Niedzwiedzka K."/>
            <person name="Martijn J."/>
            <person name="Lind A.E."/>
            <person name="van Eijk R."/>
            <person name="Schleper C."/>
            <person name="Guy L."/>
            <person name="Ettema T.J."/>
        </authorList>
    </citation>
    <scope>NUCLEOTIDE SEQUENCE</scope>
</reference>
<feature type="compositionally biased region" description="Polar residues" evidence="1">
    <location>
        <begin position="219"/>
        <end position="231"/>
    </location>
</feature>
<organism evidence="2">
    <name type="scientific">marine sediment metagenome</name>
    <dbReference type="NCBI Taxonomy" id="412755"/>
    <lineage>
        <taxon>unclassified sequences</taxon>
        <taxon>metagenomes</taxon>
        <taxon>ecological metagenomes</taxon>
    </lineage>
</organism>
<sequence length="255" mass="29175">MSEIKQTTDFDLIELSKSFLANYIRLNEREREVLINIETTDAKPWKGKLFSIAWLDLSMPEAEPQIIVDDNEEEILKAFIDIFEQTGFTKVWGFKTIFDYRFIFNKLMLYRMQSKAFYDADLGDVKQLMDQVKEAFVYFPDKTGKLDDYGKELLGIGKWGSQAALLTRYIAGDIPYVERFQLQQIQVTKGLYDLFRFSSSGASISPNPSNPAEAFPMSTPMSTPNPQSTQLKKCPNCLSDQPAGSKECDICKQPF</sequence>
<gene>
    <name evidence="2" type="ORF">LCGC14_2421920</name>
</gene>
<protein>
    <submittedName>
        <fullName evidence="2">Uncharacterized protein</fullName>
    </submittedName>
</protein>
<evidence type="ECO:0000256" key="1">
    <source>
        <dbReference type="SAM" id="MobiDB-lite"/>
    </source>
</evidence>
<feature type="compositionally biased region" description="Low complexity" evidence="1">
    <location>
        <begin position="203"/>
        <end position="212"/>
    </location>
</feature>
<dbReference type="EMBL" id="LAZR01036847">
    <property type="protein sequence ID" value="KKL23783.1"/>
    <property type="molecule type" value="Genomic_DNA"/>
</dbReference>
<evidence type="ECO:0000313" key="2">
    <source>
        <dbReference type="EMBL" id="KKL23783.1"/>
    </source>
</evidence>
<name>A0A0F9EIQ9_9ZZZZ</name>
<comment type="caution">
    <text evidence="2">The sequence shown here is derived from an EMBL/GenBank/DDBJ whole genome shotgun (WGS) entry which is preliminary data.</text>
</comment>
<dbReference type="InterPro" id="IPR012337">
    <property type="entry name" value="RNaseH-like_sf"/>
</dbReference>
<proteinExistence type="predicted"/>
<dbReference type="SUPFAM" id="SSF53098">
    <property type="entry name" value="Ribonuclease H-like"/>
    <property type="match status" value="1"/>
</dbReference>
<feature type="region of interest" description="Disordered" evidence="1">
    <location>
        <begin position="203"/>
        <end position="231"/>
    </location>
</feature>